<evidence type="ECO:0000256" key="7">
    <source>
        <dbReference type="ARBA" id="ARBA00022800"/>
    </source>
</evidence>
<dbReference type="GO" id="GO:0042245">
    <property type="term" value="P:RNA repair"/>
    <property type="evidence" value="ECO:0007669"/>
    <property type="project" value="UniProtKB-KW"/>
</dbReference>
<evidence type="ECO:0000256" key="2">
    <source>
        <dbReference type="ARBA" id="ARBA00022679"/>
    </source>
</evidence>
<gene>
    <name evidence="11" type="primary">cca</name>
    <name evidence="14" type="ORF">QS748_02580</name>
</gene>
<dbReference type="AlphaFoldDB" id="A0AA90NKA1"/>
<evidence type="ECO:0000256" key="4">
    <source>
        <dbReference type="ARBA" id="ARBA00022695"/>
    </source>
</evidence>
<dbReference type="PANTHER" id="PTHR47545">
    <property type="entry name" value="MULTIFUNCTIONAL CCA PROTEIN"/>
    <property type="match status" value="1"/>
</dbReference>
<feature type="binding site" evidence="11">
    <location>
        <position position="8"/>
    </location>
    <ligand>
        <name>ATP</name>
        <dbReference type="ChEBI" id="CHEBI:30616"/>
    </ligand>
</feature>
<feature type="binding site" evidence="11">
    <location>
        <position position="91"/>
    </location>
    <ligand>
        <name>ATP</name>
        <dbReference type="ChEBI" id="CHEBI:30616"/>
    </ligand>
</feature>
<dbReference type="InterPro" id="IPR043519">
    <property type="entry name" value="NT_sf"/>
</dbReference>
<evidence type="ECO:0000256" key="11">
    <source>
        <dbReference type="HAMAP-Rule" id="MF_01262"/>
    </source>
</evidence>
<keyword evidence="8 11" id="KW-0067">ATP-binding</keyword>
<keyword evidence="4 11" id="KW-0548">Nucleotidyltransferase</keyword>
<dbReference type="GO" id="GO:0004810">
    <property type="term" value="F:CCA tRNA nucleotidyltransferase activity"/>
    <property type="evidence" value="ECO:0007669"/>
    <property type="project" value="UniProtKB-UniRule"/>
</dbReference>
<keyword evidence="15" id="KW-1185">Reference proteome</keyword>
<feature type="binding site" evidence="11">
    <location>
        <position position="140"/>
    </location>
    <ligand>
        <name>ATP</name>
        <dbReference type="ChEBI" id="CHEBI:30616"/>
    </ligand>
</feature>
<comment type="caution">
    <text evidence="14">The sequence shown here is derived from an EMBL/GenBank/DDBJ whole genome shotgun (WGS) entry which is preliminary data.</text>
</comment>
<dbReference type="InterPro" id="IPR012006">
    <property type="entry name" value="CCA_bact"/>
</dbReference>
<evidence type="ECO:0000256" key="10">
    <source>
        <dbReference type="ARBA" id="ARBA00022884"/>
    </source>
</evidence>
<keyword evidence="10 11" id="KW-0694">RNA-binding</keyword>
<dbReference type="FunFam" id="3.30.460.10:FF:000016">
    <property type="entry name" value="Multifunctional CCA protein"/>
    <property type="match status" value="1"/>
</dbReference>
<feature type="binding site" evidence="11">
    <location>
        <position position="140"/>
    </location>
    <ligand>
        <name>CTP</name>
        <dbReference type="ChEBI" id="CHEBI:37563"/>
    </ligand>
</feature>
<keyword evidence="3 11" id="KW-0819">tRNA processing</keyword>
<keyword evidence="2 11" id="KW-0808">Transferase</keyword>
<comment type="cofactor">
    <cofactor evidence="1 11">
        <name>Mg(2+)</name>
        <dbReference type="ChEBI" id="CHEBI:18420"/>
    </cofactor>
</comment>
<comment type="function">
    <text evidence="11">Catalyzes the addition and repair of the essential 3'-terminal CCA sequence in tRNAs without using a nucleic acid template. Adds these three nucleotides in the order of C, C, and A to the tRNA nucleotide-73, using CTP and ATP as substrates and producing inorganic pyrophosphate. tRNA 3'-terminal CCA addition is required both for tRNA processing and repair. Also involved in tRNA surveillance by mediating tandem CCA addition to generate a CCACCA at the 3' terminus of unstable tRNAs. While stable tRNAs receive only 3'-terminal CCA, unstable tRNAs are marked with CCACCA and rapidly degraded.</text>
</comment>
<evidence type="ECO:0000256" key="1">
    <source>
        <dbReference type="ARBA" id="ARBA00001946"/>
    </source>
</evidence>
<feature type="binding site" evidence="11">
    <location>
        <position position="11"/>
    </location>
    <ligand>
        <name>ATP</name>
        <dbReference type="ChEBI" id="CHEBI:30616"/>
    </ligand>
</feature>
<evidence type="ECO:0000259" key="13">
    <source>
        <dbReference type="Pfam" id="PF12627"/>
    </source>
</evidence>
<feature type="binding site" evidence="11">
    <location>
        <position position="8"/>
    </location>
    <ligand>
        <name>CTP</name>
        <dbReference type="ChEBI" id="CHEBI:37563"/>
    </ligand>
</feature>
<dbReference type="EMBL" id="JASXSV010000003">
    <property type="protein sequence ID" value="MDP0588137.1"/>
    <property type="molecule type" value="Genomic_DNA"/>
</dbReference>
<dbReference type="InterPro" id="IPR050124">
    <property type="entry name" value="tRNA_CCA-adding_enzyme"/>
</dbReference>
<feature type="domain" description="tRNA nucleotidyltransferase/poly(A) polymerase RNA and SrmB- binding" evidence="13">
    <location>
        <begin position="149"/>
        <end position="210"/>
    </location>
</feature>
<organism evidence="14 15">
    <name type="scientific">Candidatus Endonucleibacter bathymodioli</name>
    <dbReference type="NCBI Taxonomy" id="539814"/>
    <lineage>
        <taxon>Bacteria</taxon>
        <taxon>Pseudomonadati</taxon>
        <taxon>Pseudomonadota</taxon>
        <taxon>Gammaproteobacteria</taxon>
        <taxon>Oceanospirillales</taxon>
        <taxon>Endozoicomonadaceae</taxon>
        <taxon>Candidatus Endonucleibacter</taxon>
    </lineage>
</organism>
<keyword evidence="7 11" id="KW-0692">RNA repair</keyword>
<dbReference type="GO" id="GO:0001680">
    <property type="term" value="P:tRNA 3'-terminal CCA addition"/>
    <property type="evidence" value="ECO:0007669"/>
    <property type="project" value="UniProtKB-UniRule"/>
</dbReference>
<evidence type="ECO:0000313" key="14">
    <source>
        <dbReference type="EMBL" id="MDP0588137.1"/>
    </source>
</evidence>
<dbReference type="GO" id="GO:0000287">
    <property type="term" value="F:magnesium ion binding"/>
    <property type="evidence" value="ECO:0007669"/>
    <property type="project" value="UniProtKB-UniRule"/>
</dbReference>
<dbReference type="GO" id="GO:0005524">
    <property type="term" value="F:ATP binding"/>
    <property type="evidence" value="ECO:0007669"/>
    <property type="project" value="UniProtKB-UniRule"/>
</dbReference>
<feature type="binding site" evidence="11">
    <location>
        <position position="21"/>
    </location>
    <ligand>
        <name>Mg(2+)</name>
        <dbReference type="ChEBI" id="CHEBI:18420"/>
    </ligand>
</feature>
<feature type="binding site" evidence="11">
    <location>
        <position position="137"/>
    </location>
    <ligand>
        <name>CTP</name>
        <dbReference type="ChEBI" id="CHEBI:37563"/>
    </ligand>
</feature>
<dbReference type="Gene3D" id="3.30.460.10">
    <property type="entry name" value="Beta Polymerase, domain 2"/>
    <property type="match status" value="1"/>
</dbReference>
<dbReference type="Pfam" id="PF01743">
    <property type="entry name" value="PolyA_pol"/>
    <property type="match status" value="1"/>
</dbReference>
<feature type="binding site" evidence="11">
    <location>
        <position position="11"/>
    </location>
    <ligand>
        <name>CTP</name>
        <dbReference type="ChEBI" id="CHEBI:37563"/>
    </ligand>
</feature>
<accession>A0AA90NKA1</accession>
<dbReference type="Pfam" id="PF12627">
    <property type="entry name" value="PolyA_pol_RNAbd"/>
    <property type="match status" value="1"/>
</dbReference>
<feature type="binding site" evidence="11">
    <location>
        <position position="91"/>
    </location>
    <ligand>
        <name>CTP</name>
        <dbReference type="ChEBI" id="CHEBI:37563"/>
    </ligand>
</feature>
<dbReference type="SUPFAM" id="SSF81891">
    <property type="entry name" value="Poly A polymerase C-terminal region-like"/>
    <property type="match status" value="1"/>
</dbReference>
<comment type="catalytic activity">
    <reaction evidence="11">
        <text>a tRNA precursor + 2 CTP + ATP = a tRNA with a 3' CCA end + 3 diphosphate</text>
        <dbReference type="Rhea" id="RHEA:14433"/>
        <dbReference type="Rhea" id="RHEA-COMP:10465"/>
        <dbReference type="Rhea" id="RHEA-COMP:10468"/>
        <dbReference type="ChEBI" id="CHEBI:30616"/>
        <dbReference type="ChEBI" id="CHEBI:33019"/>
        <dbReference type="ChEBI" id="CHEBI:37563"/>
        <dbReference type="ChEBI" id="CHEBI:74896"/>
        <dbReference type="ChEBI" id="CHEBI:83071"/>
        <dbReference type="EC" id="2.7.7.72"/>
    </reaction>
</comment>
<evidence type="ECO:0000313" key="15">
    <source>
        <dbReference type="Proteomes" id="UP001178148"/>
    </source>
</evidence>
<dbReference type="InterPro" id="IPR002646">
    <property type="entry name" value="PolA_pol_head_dom"/>
</dbReference>
<name>A0AA90NKA1_9GAMM</name>
<reference evidence="14 15" key="1">
    <citation type="journal article" date="2023" name="bioRxiv">
        <title>An intranuclear bacterial parasite of deep-sea mussels expresses apoptosis inhibitors acquired from its host.</title>
        <authorList>
            <person name="Gonzalez Porras M.A."/>
            <person name="Assie A."/>
            <person name="Tietjen M."/>
            <person name="Violette M."/>
            <person name="Kleiner M."/>
            <person name="Gruber-Vodicka H."/>
            <person name="Dubilier N."/>
            <person name="Leisch N."/>
        </authorList>
    </citation>
    <scope>NUCLEOTIDE SEQUENCE [LARGE SCALE GENOMIC DNA]</scope>
    <source>
        <strain evidence="14">IAP13</strain>
    </source>
</reference>
<feature type="domain" description="Poly A polymerase head" evidence="12">
    <location>
        <begin position="3"/>
        <end position="122"/>
    </location>
</feature>
<feature type="binding site" evidence="11">
    <location>
        <position position="137"/>
    </location>
    <ligand>
        <name>ATP</name>
        <dbReference type="ChEBI" id="CHEBI:30616"/>
    </ligand>
</feature>
<keyword evidence="9 11" id="KW-0460">Magnesium</keyword>
<dbReference type="PANTHER" id="PTHR47545:SF1">
    <property type="entry name" value="MULTIFUNCTIONAL CCA PROTEIN"/>
    <property type="match status" value="1"/>
</dbReference>
<dbReference type="Proteomes" id="UP001178148">
    <property type="component" value="Unassembled WGS sequence"/>
</dbReference>
<evidence type="ECO:0000256" key="6">
    <source>
        <dbReference type="ARBA" id="ARBA00022741"/>
    </source>
</evidence>
<keyword evidence="6 11" id="KW-0547">Nucleotide-binding</keyword>
<dbReference type="SUPFAM" id="SSF81301">
    <property type="entry name" value="Nucleotidyltransferase"/>
    <property type="match status" value="1"/>
</dbReference>
<feature type="binding site" evidence="11">
    <location>
        <position position="23"/>
    </location>
    <ligand>
        <name>Mg(2+)</name>
        <dbReference type="ChEBI" id="CHEBI:18420"/>
    </ligand>
</feature>
<evidence type="ECO:0000256" key="8">
    <source>
        <dbReference type="ARBA" id="ARBA00022840"/>
    </source>
</evidence>
<dbReference type="HAMAP" id="MF_01262">
    <property type="entry name" value="CCA_bact_type2"/>
    <property type="match status" value="1"/>
</dbReference>
<protein>
    <recommendedName>
        <fullName evidence="11">CCA-adding enzyme</fullName>
        <ecNumber evidence="11">2.7.7.72</ecNumber>
    </recommendedName>
    <alternativeName>
        <fullName evidence="11">CCA tRNA nucleotidyltransferase</fullName>
    </alternativeName>
    <alternativeName>
        <fullName evidence="11">tRNA CCA-pyrophosphorylase</fullName>
    </alternativeName>
    <alternativeName>
        <fullName evidence="11">tRNA adenylyl-/cytidylyl- transferase</fullName>
    </alternativeName>
    <alternativeName>
        <fullName evidence="11">tRNA nucleotidyltransferase</fullName>
    </alternativeName>
    <alternativeName>
        <fullName evidence="11">tRNA-NT</fullName>
    </alternativeName>
</protein>
<comment type="similarity">
    <text evidence="11">Belongs to the tRNA nucleotidyltransferase/poly(A) polymerase family. Bacterial CCA-adding enzyme type 2 subfamily.</text>
</comment>
<dbReference type="EC" id="2.7.7.72" evidence="11"/>
<dbReference type="CDD" id="cd05398">
    <property type="entry name" value="NT_ClassII-CCAase"/>
    <property type="match status" value="1"/>
</dbReference>
<comment type="miscellaneous">
    <text evidence="11">A single active site specifically recognizes both ATP and CTP and is responsible for their addition.</text>
</comment>
<evidence type="ECO:0000259" key="12">
    <source>
        <dbReference type="Pfam" id="PF01743"/>
    </source>
</evidence>
<proteinExistence type="inferred from homology"/>
<evidence type="ECO:0000256" key="3">
    <source>
        <dbReference type="ARBA" id="ARBA00022694"/>
    </source>
</evidence>
<keyword evidence="5 11" id="KW-0479">Metal-binding</keyword>
<sequence>MKIYLVGGAVRDRLLGLEVKDRDWVVVGATPEAMIANGYRPVGKDFPVFLHPETHEEYALARTERKSGHGYRGFVFYTSPEISLEEDLIRRDLTINAMAQDKEGNIFDPFGGQKDLENHTLRHVSSAFSEDPLRVLRLARFAARFHHAGFSAANETMELMKQMVKIGEVNHLLSERVWQETARALMEPSPEIYFKILMTCEALQIIMPAWSRLISDTYTLPALKHAVIHKEGYHVRFACLFPPSESVSTKQLKVFCRDITFPTEMAELALLINEHMLALISIQKNTTATELVGLFQKTDAYRKPDRFKNALASSYHLALVSGEYMQERRIKKLLQCLYLCRSISSKPILAQGYKGKDIGKQLQVERVKQVSDFLSQQ</sequence>
<dbReference type="Gene3D" id="1.10.3090.10">
    <property type="entry name" value="cca-adding enzyme, domain 2"/>
    <property type="match status" value="1"/>
</dbReference>
<comment type="catalytic activity">
    <reaction evidence="11">
        <text>a tRNA with a 3' CCA end + 2 CTP + ATP = a tRNA with a 3' CCACCA end + 3 diphosphate</text>
        <dbReference type="Rhea" id="RHEA:76235"/>
        <dbReference type="Rhea" id="RHEA-COMP:10468"/>
        <dbReference type="Rhea" id="RHEA-COMP:18655"/>
        <dbReference type="ChEBI" id="CHEBI:30616"/>
        <dbReference type="ChEBI" id="CHEBI:33019"/>
        <dbReference type="ChEBI" id="CHEBI:37563"/>
        <dbReference type="ChEBI" id="CHEBI:83071"/>
        <dbReference type="ChEBI" id="CHEBI:195187"/>
    </reaction>
</comment>
<dbReference type="InterPro" id="IPR032828">
    <property type="entry name" value="PolyA_RNA-bd"/>
</dbReference>
<evidence type="ECO:0000256" key="5">
    <source>
        <dbReference type="ARBA" id="ARBA00022723"/>
    </source>
</evidence>
<evidence type="ECO:0000256" key="9">
    <source>
        <dbReference type="ARBA" id="ARBA00022842"/>
    </source>
</evidence>
<dbReference type="PIRSF" id="PIRSF000813">
    <property type="entry name" value="CCA_bact"/>
    <property type="match status" value="1"/>
</dbReference>
<dbReference type="GO" id="GO:0000049">
    <property type="term" value="F:tRNA binding"/>
    <property type="evidence" value="ECO:0007669"/>
    <property type="project" value="UniProtKB-UniRule"/>
</dbReference>